<dbReference type="Pfam" id="PF13450">
    <property type="entry name" value="NAD_binding_8"/>
    <property type="match status" value="1"/>
</dbReference>
<feature type="non-terminal residue" evidence="1">
    <location>
        <position position="86"/>
    </location>
</feature>
<sequence length="86" mass="9005">VGGGVNGLTTAAYLGKSNRKVLLLEKNETVAGLASTEEFAPGFKCNTVTDFVPWINDQVVSELELESHGFRFTSSNSGVTTPAGNG</sequence>
<proteinExistence type="predicted"/>
<name>A0A382M5C3_9ZZZZ</name>
<dbReference type="PANTHER" id="PTHR10668:SF103">
    <property type="entry name" value="PYRIDINE NUCLEOTIDE-DISULFIDE OXIDOREDUCTASE DOMAIN-CONTAINING PROTEIN 2"/>
    <property type="match status" value="1"/>
</dbReference>
<dbReference type="AlphaFoldDB" id="A0A382M5C3"/>
<dbReference type="EMBL" id="UINC01091218">
    <property type="protein sequence ID" value="SVC43818.1"/>
    <property type="molecule type" value="Genomic_DNA"/>
</dbReference>
<dbReference type="Gene3D" id="3.50.50.60">
    <property type="entry name" value="FAD/NAD(P)-binding domain"/>
    <property type="match status" value="1"/>
</dbReference>
<evidence type="ECO:0000313" key="1">
    <source>
        <dbReference type="EMBL" id="SVC43818.1"/>
    </source>
</evidence>
<dbReference type="InterPro" id="IPR036188">
    <property type="entry name" value="FAD/NAD-bd_sf"/>
</dbReference>
<dbReference type="PANTHER" id="PTHR10668">
    <property type="entry name" value="PHYTOENE DEHYDROGENASE"/>
    <property type="match status" value="1"/>
</dbReference>
<gene>
    <name evidence="1" type="ORF">METZ01_LOCUS296672</name>
</gene>
<evidence type="ECO:0008006" key="2">
    <source>
        <dbReference type="Google" id="ProtNLM"/>
    </source>
</evidence>
<feature type="non-terminal residue" evidence="1">
    <location>
        <position position="1"/>
    </location>
</feature>
<accession>A0A382M5C3</accession>
<protein>
    <recommendedName>
        <fullName evidence="2">FAD dependent oxidoreductase domain-containing protein</fullName>
    </recommendedName>
</protein>
<organism evidence="1">
    <name type="scientific">marine metagenome</name>
    <dbReference type="NCBI Taxonomy" id="408172"/>
    <lineage>
        <taxon>unclassified sequences</taxon>
        <taxon>metagenomes</taxon>
        <taxon>ecological metagenomes</taxon>
    </lineage>
</organism>
<dbReference type="SUPFAM" id="SSF51905">
    <property type="entry name" value="FAD/NAD(P)-binding domain"/>
    <property type="match status" value="1"/>
</dbReference>
<reference evidence="1" key="1">
    <citation type="submission" date="2018-05" db="EMBL/GenBank/DDBJ databases">
        <authorList>
            <person name="Lanie J.A."/>
            <person name="Ng W.-L."/>
            <person name="Kazmierczak K.M."/>
            <person name="Andrzejewski T.M."/>
            <person name="Davidsen T.M."/>
            <person name="Wayne K.J."/>
            <person name="Tettelin H."/>
            <person name="Glass J.I."/>
            <person name="Rusch D."/>
            <person name="Podicherti R."/>
            <person name="Tsui H.-C.T."/>
            <person name="Winkler M.E."/>
        </authorList>
    </citation>
    <scope>NUCLEOTIDE SEQUENCE</scope>
</reference>